<accession>A0ABW0W1K4</accession>
<dbReference type="Gene3D" id="3.40.190.10">
    <property type="entry name" value="Periplasmic binding protein-like II"/>
    <property type="match status" value="2"/>
</dbReference>
<evidence type="ECO:0000259" key="5">
    <source>
        <dbReference type="Pfam" id="PF09084"/>
    </source>
</evidence>
<dbReference type="PROSITE" id="PS51257">
    <property type="entry name" value="PROKAR_LIPOPROTEIN"/>
    <property type="match status" value="1"/>
</dbReference>
<keyword evidence="3 4" id="KW-0732">Signal</keyword>
<comment type="subcellular location">
    <subcellularLocation>
        <location evidence="1">Periplasm</location>
    </subcellularLocation>
</comment>
<evidence type="ECO:0000256" key="3">
    <source>
        <dbReference type="ARBA" id="ARBA00022729"/>
    </source>
</evidence>
<dbReference type="PANTHER" id="PTHR30024:SF47">
    <property type="entry name" value="TAURINE-BINDING PERIPLASMIC PROTEIN"/>
    <property type="match status" value="1"/>
</dbReference>
<gene>
    <name evidence="6" type="ORF">ACFPYJ_18010</name>
</gene>
<dbReference type="EMBL" id="JBHSOW010000065">
    <property type="protein sequence ID" value="MFC5650969.1"/>
    <property type="molecule type" value="Genomic_DNA"/>
</dbReference>
<proteinExistence type="inferred from homology"/>
<sequence length="361" mass="39428">MRSKLTALFLIVLMLSIVLAGCNSGSKPAATDPGNNQAVDGDLPPLKEKTKVIIAEDGAASGAGFYIAEKKGYFKDYNIDVEFATFANSDDMLPALAAGKIDIAGGVSTASFFNSIAQGINVKMIADKGHNLTGKSYFTFVIDKDQEGKIKDYKDLKGKRVGVSSENAVDDYIFQQMLDHNGLTRDDVEFVLLPDFANMLAAMQTNTIDAALQIEPLITKGAADNIHVKFGDATDFAPKAQIAMVLASPQFVTDKHDVSIRFMLAYLKGLRDYNDVFVKGTGDKQGVISIMTEYTALKDAKLWEKVNVTGLDPNGNMYVDDIKAQYEWYKQRGALIKDIDLKQAIDTTLAEEAVQILGKYE</sequence>
<evidence type="ECO:0000256" key="1">
    <source>
        <dbReference type="ARBA" id="ARBA00004418"/>
    </source>
</evidence>
<comment type="similarity">
    <text evidence="2">Belongs to the bacterial solute-binding protein SsuA/TauA family.</text>
</comment>
<dbReference type="InterPro" id="IPR015168">
    <property type="entry name" value="SsuA/THI5"/>
</dbReference>
<dbReference type="PANTHER" id="PTHR30024">
    <property type="entry name" value="ALIPHATIC SULFONATES-BINDING PROTEIN-RELATED"/>
    <property type="match status" value="1"/>
</dbReference>
<name>A0ABW0W1K4_9BACL</name>
<dbReference type="Proteomes" id="UP001596047">
    <property type="component" value="Unassembled WGS sequence"/>
</dbReference>
<dbReference type="RefSeq" id="WP_379189558.1">
    <property type="nucleotide sequence ID" value="NZ_JBHSOW010000065.1"/>
</dbReference>
<feature type="chain" id="PRO_5047343274" evidence="4">
    <location>
        <begin position="21"/>
        <end position="361"/>
    </location>
</feature>
<evidence type="ECO:0000313" key="6">
    <source>
        <dbReference type="EMBL" id="MFC5650969.1"/>
    </source>
</evidence>
<protein>
    <submittedName>
        <fullName evidence="6">ABC transporter substrate-binding protein</fullName>
    </submittedName>
</protein>
<organism evidence="6 7">
    <name type="scientific">Paenibacillus solisilvae</name>
    <dbReference type="NCBI Taxonomy" id="2486751"/>
    <lineage>
        <taxon>Bacteria</taxon>
        <taxon>Bacillati</taxon>
        <taxon>Bacillota</taxon>
        <taxon>Bacilli</taxon>
        <taxon>Bacillales</taxon>
        <taxon>Paenibacillaceae</taxon>
        <taxon>Paenibacillus</taxon>
    </lineage>
</organism>
<dbReference type="Pfam" id="PF09084">
    <property type="entry name" value="NMT1"/>
    <property type="match status" value="1"/>
</dbReference>
<dbReference type="SUPFAM" id="SSF53850">
    <property type="entry name" value="Periplasmic binding protein-like II"/>
    <property type="match status" value="1"/>
</dbReference>
<evidence type="ECO:0000256" key="4">
    <source>
        <dbReference type="SAM" id="SignalP"/>
    </source>
</evidence>
<comment type="caution">
    <text evidence="6">The sequence shown here is derived from an EMBL/GenBank/DDBJ whole genome shotgun (WGS) entry which is preliminary data.</text>
</comment>
<evidence type="ECO:0000256" key="2">
    <source>
        <dbReference type="ARBA" id="ARBA00010742"/>
    </source>
</evidence>
<feature type="domain" description="SsuA/THI5-like" evidence="5">
    <location>
        <begin position="63"/>
        <end position="271"/>
    </location>
</feature>
<reference evidence="7" key="1">
    <citation type="journal article" date="2019" name="Int. J. Syst. Evol. Microbiol.">
        <title>The Global Catalogue of Microorganisms (GCM) 10K type strain sequencing project: providing services to taxonomists for standard genome sequencing and annotation.</title>
        <authorList>
            <consortium name="The Broad Institute Genomics Platform"/>
            <consortium name="The Broad Institute Genome Sequencing Center for Infectious Disease"/>
            <person name="Wu L."/>
            <person name="Ma J."/>
        </authorList>
    </citation>
    <scope>NUCLEOTIDE SEQUENCE [LARGE SCALE GENOMIC DNA]</scope>
    <source>
        <strain evidence="7">CGMCC 1.3240</strain>
    </source>
</reference>
<keyword evidence="7" id="KW-1185">Reference proteome</keyword>
<feature type="signal peptide" evidence="4">
    <location>
        <begin position="1"/>
        <end position="20"/>
    </location>
</feature>
<evidence type="ECO:0000313" key="7">
    <source>
        <dbReference type="Proteomes" id="UP001596047"/>
    </source>
</evidence>